<name>A0A1J4KEY5_9EUKA</name>
<dbReference type="EMBL" id="MLAK01000631">
    <property type="protein sequence ID" value="OHT09739.1"/>
    <property type="molecule type" value="Genomic_DNA"/>
</dbReference>
<comment type="caution">
    <text evidence="1">The sequence shown here is derived from an EMBL/GenBank/DDBJ whole genome shotgun (WGS) entry which is preliminary data.</text>
</comment>
<evidence type="ECO:0000313" key="2">
    <source>
        <dbReference type="Proteomes" id="UP000179807"/>
    </source>
</evidence>
<sequence length="338" mass="39528">MTRVFFLKKFVISFMTILNIKNMNININALYREELGYKKHVFPNVPRFQSCFTLDNPYYDLSLSLSGTDKPPPNRLFHKLSFRAKDNQNLSFAICEKNNNFHHMSISFKEHQLTFLPKKLITTFLIYDKEGKIFFTRQFGHHPSVSCLFTSKPIQINTTIKSKIVSLDYKIHPCDFFTMFNSFEIVNNDPHILMTGVSLEINNDLTVRGTIGIEGNALMASTKCRYKGHSLNAIARSEMNPDFTIYNYNQMIYAYTKNRENGENDESKIENGLQTRLNQDSKDEFTFIYSKKRISMLKRFTLKENLCFGLGFMAQYHQKCSIGFEPVFEFLYKFRQGD</sequence>
<evidence type="ECO:0000313" key="1">
    <source>
        <dbReference type="EMBL" id="OHT09739.1"/>
    </source>
</evidence>
<dbReference type="AlphaFoldDB" id="A0A1J4KEY5"/>
<protein>
    <submittedName>
        <fullName evidence="1">Uncharacterized protein</fullName>
    </submittedName>
</protein>
<keyword evidence="2" id="KW-1185">Reference proteome</keyword>
<dbReference type="VEuPathDB" id="TrichDB:TRFO_21254"/>
<gene>
    <name evidence="1" type="ORF">TRFO_21254</name>
</gene>
<dbReference type="GeneID" id="94836559"/>
<proteinExistence type="predicted"/>
<reference evidence="1" key="1">
    <citation type="submission" date="2016-10" db="EMBL/GenBank/DDBJ databases">
        <authorList>
            <person name="Benchimol M."/>
            <person name="Almeida L.G."/>
            <person name="Vasconcelos A.T."/>
            <person name="Perreira-Neves A."/>
            <person name="Rosa I.A."/>
            <person name="Tasca T."/>
            <person name="Bogo M.R."/>
            <person name="de Souza W."/>
        </authorList>
    </citation>
    <scope>NUCLEOTIDE SEQUENCE [LARGE SCALE GENOMIC DNA]</scope>
    <source>
        <strain evidence="1">K</strain>
    </source>
</reference>
<organism evidence="1 2">
    <name type="scientific">Tritrichomonas foetus</name>
    <dbReference type="NCBI Taxonomy" id="1144522"/>
    <lineage>
        <taxon>Eukaryota</taxon>
        <taxon>Metamonada</taxon>
        <taxon>Parabasalia</taxon>
        <taxon>Tritrichomonadida</taxon>
        <taxon>Tritrichomonadidae</taxon>
        <taxon>Tritrichomonas</taxon>
    </lineage>
</organism>
<dbReference type="Proteomes" id="UP000179807">
    <property type="component" value="Unassembled WGS sequence"/>
</dbReference>
<accession>A0A1J4KEY5</accession>
<dbReference type="RefSeq" id="XP_068362875.1">
    <property type="nucleotide sequence ID" value="XM_068501855.1"/>
</dbReference>